<dbReference type="EMBL" id="MCGO01000054">
    <property type="protein sequence ID" value="ORY36729.1"/>
    <property type="molecule type" value="Genomic_DNA"/>
</dbReference>
<organism evidence="2 3">
    <name type="scientific">Rhizoclosmatium globosum</name>
    <dbReference type="NCBI Taxonomy" id="329046"/>
    <lineage>
        <taxon>Eukaryota</taxon>
        <taxon>Fungi</taxon>
        <taxon>Fungi incertae sedis</taxon>
        <taxon>Chytridiomycota</taxon>
        <taxon>Chytridiomycota incertae sedis</taxon>
        <taxon>Chytridiomycetes</taxon>
        <taxon>Chytridiales</taxon>
        <taxon>Chytriomycetaceae</taxon>
        <taxon>Rhizoclosmatium</taxon>
    </lineage>
</organism>
<reference evidence="2 3" key="1">
    <citation type="submission" date="2016-07" db="EMBL/GenBank/DDBJ databases">
        <title>Pervasive Adenine N6-methylation of Active Genes in Fungi.</title>
        <authorList>
            <consortium name="DOE Joint Genome Institute"/>
            <person name="Mondo S.J."/>
            <person name="Dannebaum R.O."/>
            <person name="Kuo R.C."/>
            <person name="Labutti K."/>
            <person name="Haridas S."/>
            <person name="Kuo A."/>
            <person name="Salamov A."/>
            <person name="Ahrendt S.R."/>
            <person name="Lipzen A."/>
            <person name="Sullivan W."/>
            <person name="Andreopoulos W.B."/>
            <person name="Clum A."/>
            <person name="Lindquist E."/>
            <person name="Daum C."/>
            <person name="Ramamoorthy G.K."/>
            <person name="Gryganskyi A."/>
            <person name="Culley D."/>
            <person name="Magnuson J.K."/>
            <person name="James T.Y."/>
            <person name="O'Malley M.A."/>
            <person name="Stajich J.E."/>
            <person name="Spatafora J.W."/>
            <person name="Visel A."/>
            <person name="Grigoriev I.V."/>
        </authorList>
    </citation>
    <scope>NUCLEOTIDE SEQUENCE [LARGE SCALE GENOMIC DNA]</scope>
    <source>
        <strain evidence="2 3">JEL800</strain>
    </source>
</reference>
<keyword evidence="3" id="KW-1185">Reference proteome</keyword>
<dbReference type="AlphaFoldDB" id="A0A1Y2BPQ7"/>
<evidence type="ECO:0000256" key="1">
    <source>
        <dbReference type="SAM" id="Coils"/>
    </source>
</evidence>
<gene>
    <name evidence="2" type="ORF">BCR33DRAFT_790180</name>
</gene>
<accession>A0A1Y2BPQ7</accession>
<name>A0A1Y2BPQ7_9FUNG</name>
<keyword evidence="1" id="KW-0175">Coiled coil</keyword>
<evidence type="ECO:0000313" key="3">
    <source>
        <dbReference type="Proteomes" id="UP000193642"/>
    </source>
</evidence>
<sequence length="330" mass="38132">MSKLNAQDMIDAKDIAIESMQSKISTFECCLQIIEIEILSTITDLDKATNTSQKFGVENFKRTLSHLRESRTHIQNVILKYDLCHSKLIEERKQLKVALMEVQDHREELKDLLDTTFAIDGIKTVFESDEHIFTRNMMRWEVAVQSQNQQEKIELKRYLFRKTKQLLVSSNEHLYAALNGWETAYEACCSGDSSRTKDKWRKVVKEIAKAITLISDAKKIDISLPSWTELGSQHFEVLDPENHLRECVHDVCNRAKITLYFARHSLKTRSKRLSNTLIKAETLCTGIACEKSMEIRNLYAFWITVMEQCVGMGSQEVDVDISNILDFILD</sequence>
<proteinExistence type="predicted"/>
<feature type="coiled-coil region" evidence="1">
    <location>
        <begin position="88"/>
        <end position="115"/>
    </location>
</feature>
<dbReference type="Proteomes" id="UP000193642">
    <property type="component" value="Unassembled WGS sequence"/>
</dbReference>
<evidence type="ECO:0000313" key="2">
    <source>
        <dbReference type="EMBL" id="ORY36729.1"/>
    </source>
</evidence>
<protein>
    <submittedName>
        <fullName evidence="2">Uncharacterized protein</fullName>
    </submittedName>
</protein>
<comment type="caution">
    <text evidence="2">The sequence shown here is derived from an EMBL/GenBank/DDBJ whole genome shotgun (WGS) entry which is preliminary data.</text>
</comment>